<evidence type="ECO:0000256" key="4">
    <source>
        <dbReference type="ARBA" id="ARBA00022729"/>
    </source>
</evidence>
<evidence type="ECO:0000259" key="12">
    <source>
        <dbReference type="PROSITE" id="PS50125"/>
    </source>
</evidence>
<dbReference type="Pfam" id="PF07701">
    <property type="entry name" value="HNOBA"/>
    <property type="match status" value="1"/>
</dbReference>
<dbReference type="PROSITE" id="PS50125">
    <property type="entry name" value="GUANYLATE_CYCLASE_2"/>
    <property type="match status" value="1"/>
</dbReference>
<feature type="domain" description="Guanylate cyclase" evidence="12">
    <location>
        <begin position="408"/>
        <end position="538"/>
    </location>
</feature>
<organism evidence="13 14">
    <name type="scientific">Tegillarca granosa</name>
    <name type="common">Malaysian cockle</name>
    <name type="synonym">Anadara granosa</name>
    <dbReference type="NCBI Taxonomy" id="220873"/>
    <lineage>
        <taxon>Eukaryota</taxon>
        <taxon>Metazoa</taxon>
        <taxon>Spiralia</taxon>
        <taxon>Lophotrochozoa</taxon>
        <taxon>Mollusca</taxon>
        <taxon>Bivalvia</taxon>
        <taxon>Autobranchia</taxon>
        <taxon>Pteriomorphia</taxon>
        <taxon>Arcoida</taxon>
        <taxon>Arcoidea</taxon>
        <taxon>Arcidae</taxon>
        <taxon>Tegillarca</taxon>
    </lineage>
</organism>
<dbReference type="InterPro" id="IPR001054">
    <property type="entry name" value="A/G_cyclase"/>
</dbReference>
<dbReference type="PROSITE" id="PS00452">
    <property type="entry name" value="GUANYLATE_CYCLASE_1"/>
    <property type="match status" value="1"/>
</dbReference>
<comment type="subcellular location">
    <subcellularLocation>
        <location evidence="1">Membrane</location>
        <topology evidence="1">Single-pass type I membrane protein</topology>
    </subcellularLocation>
</comment>
<feature type="transmembrane region" description="Helical" evidence="11">
    <location>
        <begin position="544"/>
        <end position="566"/>
    </location>
</feature>
<dbReference type="Pfam" id="PF00211">
    <property type="entry name" value="Guanylate_cyc"/>
    <property type="match status" value="1"/>
</dbReference>
<keyword evidence="9" id="KW-0141">cGMP biosynthesis</keyword>
<dbReference type="InterPro" id="IPR050401">
    <property type="entry name" value="Cyclic_nucleotide_synthase"/>
</dbReference>
<dbReference type="PANTHER" id="PTHR11920">
    <property type="entry name" value="GUANYLYL CYCLASE"/>
    <property type="match status" value="1"/>
</dbReference>
<keyword evidence="6 11" id="KW-1133">Transmembrane helix</keyword>
<dbReference type="Gene3D" id="3.30.70.1230">
    <property type="entry name" value="Nucleotide cyclase"/>
    <property type="match status" value="1"/>
</dbReference>
<dbReference type="SUPFAM" id="SSF55073">
    <property type="entry name" value="Nucleotide cyclase"/>
    <property type="match status" value="1"/>
</dbReference>
<reference evidence="13 14" key="1">
    <citation type="submission" date="2022-12" db="EMBL/GenBank/DDBJ databases">
        <title>Chromosome-level genome of Tegillarca granosa.</title>
        <authorList>
            <person name="Kim J."/>
        </authorList>
    </citation>
    <scope>NUCLEOTIDE SEQUENCE [LARGE SCALE GENOMIC DNA]</scope>
    <source>
        <strain evidence="13">Teg-2019</strain>
        <tissue evidence="13">Adductor muscle</tissue>
    </source>
</reference>
<keyword evidence="14" id="KW-1185">Reference proteome</keyword>
<dbReference type="InterPro" id="IPR013587">
    <property type="entry name" value="Nitrate/nitrite_sensing"/>
</dbReference>
<evidence type="ECO:0000256" key="10">
    <source>
        <dbReference type="RuleBase" id="RU000405"/>
    </source>
</evidence>
<evidence type="ECO:0000256" key="6">
    <source>
        <dbReference type="ARBA" id="ARBA00022989"/>
    </source>
</evidence>
<comment type="similarity">
    <text evidence="10">Belongs to the adenylyl cyclase class-4/guanylyl cyclase family.</text>
</comment>
<feature type="transmembrane region" description="Helical" evidence="11">
    <location>
        <begin position="34"/>
        <end position="57"/>
    </location>
</feature>
<protein>
    <recommendedName>
        <fullName evidence="2">guanylate cyclase</fullName>
        <ecNumber evidence="2">4.6.1.2</ecNumber>
    </recommendedName>
</protein>
<evidence type="ECO:0000256" key="2">
    <source>
        <dbReference type="ARBA" id="ARBA00012202"/>
    </source>
</evidence>
<feature type="transmembrane region" description="Helical" evidence="11">
    <location>
        <begin position="328"/>
        <end position="350"/>
    </location>
</feature>
<dbReference type="EC" id="4.6.1.2" evidence="2"/>
<gene>
    <name evidence="13" type="ORF">KUTeg_002624</name>
</gene>
<sequence length="711" mass="81016">MNVLRNDIEALPIKFKCAVCSHDLMTKQGRWTNLLKIIFLSIIPVVALLAIIGVQLYKDDLKLTLSKSVKNDVLFSLETGTVVHFTQIERGTTALYVSSKGDTLVYHSLKAKYLNTDYAIGNLSKWPSMESPQHFVSRELYFKRIRQYRKNLDPLNATIKEVIKFYTDDNALIINWVADSIKLSKSGSYWQQLVAYHMLILSKEQAGIERALGSTFFARGKFDLADSLWYMEKKTLGATYLERCTQYSSKVKRILDQRFLGSALDNALNNMRLEIMNNNLTTASVTSGVMWFDNMTAYIDILKEIQDTMGKDIVVVLEDEINSMQESLVISVVVMIGALVLMPTVILLVYKVTQKLQKFAVSLQEKTLALEKERQRSESILHQMLPISVAKRLMKEETVIPESFSSVTIYFSDICGFTNICSRSTPLQVVDMLNFLYKTLDDLLEKYDVYKVETIGDAYMVASGLPQRNGTRHVAEVSFLAIDVVETISQLGIPHLHDESFKVRIGINTGPVVAGVVGNKMPRYCLFGDTVNVASRMESSGLRIICFCLVDYILKFIILAINYHGYSFSNCKKKNHIFKTRRTKMIDLESLIMAIKLTWIRRIISQKSKLNKLITNIHLSPTTYDAICKYPGFVVTERGGIEIKVRYLVYDSDLVFDFNSFLKSMKHLDQHQGKGVMMTYWLEGIVKGYRYTSKLAWMKSDDNDNTSTHSV</sequence>
<dbReference type="Pfam" id="PF08376">
    <property type="entry name" value="NIT"/>
    <property type="match status" value="1"/>
</dbReference>
<dbReference type="PANTHER" id="PTHR11920:SF335">
    <property type="entry name" value="GUANYLATE CYCLASE"/>
    <property type="match status" value="1"/>
</dbReference>
<dbReference type="InterPro" id="IPR011645">
    <property type="entry name" value="HNOB_dom_associated"/>
</dbReference>
<evidence type="ECO:0000256" key="11">
    <source>
        <dbReference type="SAM" id="Phobius"/>
    </source>
</evidence>
<comment type="caution">
    <text evidence="13">The sequence shown here is derived from an EMBL/GenBank/DDBJ whole genome shotgun (WGS) entry which is preliminary data.</text>
</comment>
<evidence type="ECO:0000256" key="9">
    <source>
        <dbReference type="ARBA" id="ARBA00023293"/>
    </source>
</evidence>
<dbReference type="SMART" id="SM00044">
    <property type="entry name" value="CYCc"/>
    <property type="match status" value="1"/>
</dbReference>
<keyword evidence="3 11" id="KW-0812">Transmembrane</keyword>
<evidence type="ECO:0000256" key="8">
    <source>
        <dbReference type="ARBA" id="ARBA00023239"/>
    </source>
</evidence>
<evidence type="ECO:0000256" key="3">
    <source>
        <dbReference type="ARBA" id="ARBA00022692"/>
    </source>
</evidence>
<dbReference type="InterPro" id="IPR018297">
    <property type="entry name" value="A/G_cyclase_CS"/>
</dbReference>
<evidence type="ECO:0000256" key="1">
    <source>
        <dbReference type="ARBA" id="ARBA00004479"/>
    </source>
</evidence>
<dbReference type="InterPro" id="IPR029787">
    <property type="entry name" value="Nucleotide_cyclase"/>
</dbReference>
<keyword evidence="4" id="KW-0732">Signal</keyword>
<keyword evidence="5" id="KW-0547">Nucleotide-binding</keyword>
<dbReference type="CDD" id="cd07302">
    <property type="entry name" value="CHD"/>
    <property type="match status" value="1"/>
</dbReference>
<name>A0ABQ9FUU2_TEGGR</name>
<proteinExistence type="inferred from homology"/>
<keyword evidence="8 10" id="KW-0456">Lyase</keyword>
<dbReference type="EMBL" id="JARBDR010000141">
    <property type="protein sequence ID" value="KAJ8321037.1"/>
    <property type="molecule type" value="Genomic_DNA"/>
</dbReference>
<dbReference type="Proteomes" id="UP001217089">
    <property type="component" value="Unassembled WGS sequence"/>
</dbReference>
<evidence type="ECO:0000256" key="7">
    <source>
        <dbReference type="ARBA" id="ARBA00023136"/>
    </source>
</evidence>
<evidence type="ECO:0000313" key="14">
    <source>
        <dbReference type="Proteomes" id="UP001217089"/>
    </source>
</evidence>
<dbReference type="Gene3D" id="6.10.250.780">
    <property type="match status" value="1"/>
</dbReference>
<evidence type="ECO:0000313" key="13">
    <source>
        <dbReference type="EMBL" id="KAJ8321037.1"/>
    </source>
</evidence>
<keyword evidence="7 11" id="KW-0472">Membrane</keyword>
<accession>A0ABQ9FUU2</accession>
<evidence type="ECO:0000256" key="5">
    <source>
        <dbReference type="ARBA" id="ARBA00022741"/>
    </source>
</evidence>